<protein>
    <submittedName>
        <fullName evidence="1">Whirlin</fullName>
    </submittedName>
</protein>
<proteinExistence type="predicted"/>
<name>A0A1D2NHP4_ORCCI</name>
<organism evidence="1 2">
    <name type="scientific">Orchesella cincta</name>
    <name type="common">Springtail</name>
    <name type="synonym">Podura cincta</name>
    <dbReference type="NCBI Taxonomy" id="48709"/>
    <lineage>
        <taxon>Eukaryota</taxon>
        <taxon>Metazoa</taxon>
        <taxon>Ecdysozoa</taxon>
        <taxon>Arthropoda</taxon>
        <taxon>Hexapoda</taxon>
        <taxon>Collembola</taxon>
        <taxon>Entomobryomorpha</taxon>
        <taxon>Entomobryoidea</taxon>
        <taxon>Orchesellidae</taxon>
        <taxon>Orchesellinae</taxon>
        <taxon>Orchesella</taxon>
    </lineage>
</organism>
<dbReference type="OrthoDB" id="10029564at2759"/>
<reference evidence="1 2" key="1">
    <citation type="journal article" date="2016" name="Genome Biol. Evol.">
        <title>Gene Family Evolution Reflects Adaptation to Soil Environmental Stressors in the Genome of the Collembolan Orchesella cincta.</title>
        <authorList>
            <person name="Faddeeva-Vakhrusheva A."/>
            <person name="Derks M.F."/>
            <person name="Anvar S.Y."/>
            <person name="Agamennone V."/>
            <person name="Suring W."/>
            <person name="Smit S."/>
            <person name="van Straalen N.M."/>
            <person name="Roelofs D."/>
        </authorList>
    </citation>
    <scope>NUCLEOTIDE SEQUENCE [LARGE SCALE GENOMIC DNA]</scope>
    <source>
        <tissue evidence="1">Mixed pool</tissue>
    </source>
</reference>
<comment type="caution">
    <text evidence="1">The sequence shown here is derived from an EMBL/GenBank/DDBJ whole genome shotgun (WGS) entry which is preliminary data.</text>
</comment>
<evidence type="ECO:0000313" key="1">
    <source>
        <dbReference type="EMBL" id="ODN04794.1"/>
    </source>
</evidence>
<sequence>MQIVASYIGKIPADLNDEDLLKLDDSDEPIPISENDNSNLPQDEQIDGELELDFVRGSNSLLSKRCTTSILQMIEEKARTVLNKSEHSRFTFYRIEYMQGFLPVVAFVRILLELLNTHEKVSRFSPQPILCPLCLHSTQLGFVSFSGTKINNLFSCSLSNSCNVTLATPVRKHA</sequence>
<dbReference type="EMBL" id="LJIJ01000036">
    <property type="protein sequence ID" value="ODN04794.1"/>
    <property type="molecule type" value="Genomic_DNA"/>
</dbReference>
<gene>
    <name evidence="1" type="ORF">Ocin01_01909</name>
</gene>
<accession>A0A1D2NHP4</accession>
<keyword evidence="2" id="KW-1185">Reference proteome</keyword>
<evidence type="ECO:0000313" key="2">
    <source>
        <dbReference type="Proteomes" id="UP000094527"/>
    </source>
</evidence>
<dbReference type="Proteomes" id="UP000094527">
    <property type="component" value="Unassembled WGS sequence"/>
</dbReference>
<dbReference type="AlphaFoldDB" id="A0A1D2NHP4"/>